<sequence>MTLHPTKGTEAYYFHYTSSCDVSVEEICWNEGKTQQIDANQYPSVARIMDDPNYTTKYLVAEARQLIKDYQGDSPRWFSALGGSLISVISAVLDCAFNSGGDRGLRYVSSAIYTCKGNLDSSTTHRISQLALAWFAYFLWPFKALNWYSKLVVQETDKEELPLPLYELRQQNYRCPITGVVEMGHPKLPGDMTSTLGIFHILERPIIGFEKFDFFEPITREIIENYFPTLDLDSLPEDPSNAIALERNTYTNFTDLRMSLKATANANEYRVETYGECLWAAPLPAVIVIKEADPQYLRSHSCVADVLHQSGAGRVIDKILGCLPQRTSAVHPADIIDLQGVLDILGLRFLIRKIWTQGFVKDDITNEHIKKEPQERKGPTDLSFRSMNFPVPIFSQEPLPDEWENGQCIGHDAEIVMSMVDETGSETGNPAGVRMDSLHLFIQEEQCKNLKRKR</sequence>
<name>A0AA39JN35_ARMTA</name>
<proteinExistence type="predicted"/>
<keyword evidence="2" id="KW-1185">Reference proteome</keyword>
<dbReference type="EMBL" id="JAUEPS010000052">
    <property type="protein sequence ID" value="KAK0444900.1"/>
    <property type="molecule type" value="Genomic_DNA"/>
</dbReference>
<protein>
    <recommendedName>
        <fullName evidence="3">HNH nuclease domain-containing protein</fullName>
    </recommendedName>
</protein>
<dbReference type="AlphaFoldDB" id="A0AA39JN35"/>
<gene>
    <name evidence="1" type="ORF">EV420DRAFT_1751697</name>
</gene>
<reference evidence="1" key="1">
    <citation type="submission" date="2023-06" db="EMBL/GenBank/DDBJ databases">
        <authorList>
            <consortium name="Lawrence Berkeley National Laboratory"/>
            <person name="Ahrendt S."/>
            <person name="Sahu N."/>
            <person name="Indic B."/>
            <person name="Wong-Bajracharya J."/>
            <person name="Merenyi Z."/>
            <person name="Ke H.-M."/>
            <person name="Monk M."/>
            <person name="Kocsube S."/>
            <person name="Drula E."/>
            <person name="Lipzen A."/>
            <person name="Balint B."/>
            <person name="Henrissat B."/>
            <person name="Andreopoulos B."/>
            <person name="Martin F.M."/>
            <person name="Harder C.B."/>
            <person name="Rigling D."/>
            <person name="Ford K.L."/>
            <person name="Foster G.D."/>
            <person name="Pangilinan J."/>
            <person name="Papanicolaou A."/>
            <person name="Barry K."/>
            <person name="LaButti K."/>
            <person name="Viragh M."/>
            <person name="Koriabine M."/>
            <person name="Yan M."/>
            <person name="Riley R."/>
            <person name="Champramary S."/>
            <person name="Plett K.L."/>
            <person name="Tsai I.J."/>
            <person name="Slot J."/>
            <person name="Sipos G."/>
            <person name="Plett J."/>
            <person name="Nagy L.G."/>
            <person name="Grigoriev I.V."/>
        </authorList>
    </citation>
    <scope>NUCLEOTIDE SEQUENCE</scope>
    <source>
        <strain evidence="1">CCBAS 213</strain>
    </source>
</reference>
<comment type="caution">
    <text evidence="1">The sequence shown here is derived from an EMBL/GenBank/DDBJ whole genome shotgun (WGS) entry which is preliminary data.</text>
</comment>
<dbReference type="GeneID" id="85363925"/>
<evidence type="ECO:0008006" key="3">
    <source>
        <dbReference type="Google" id="ProtNLM"/>
    </source>
</evidence>
<dbReference type="Proteomes" id="UP001175211">
    <property type="component" value="Unassembled WGS sequence"/>
</dbReference>
<evidence type="ECO:0000313" key="2">
    <source>
        <dbReference type="Proteomes" id="UP001175211"/>
    </source>
</evidence>
<evidence type="ECO:0000313" key="1">
    <source>
        <dbReference type="EMBL" id="KAK0444900.1"/>
    </source>
</evidence>
<organism evidence="1 2">
    <name type="scientific">Armillaria tabescens</name>
    <name type="common">Ringless honey mushroom</name>
    <name type="synonym">Agaricus tabescens</name>
    <dbReference type="NCBI Taxonomy" id="1929756"/>
    <lineage>
        <taxon>Eukaryota</taxon>
        <taxon>Fungi</taxon>
        <taxon>Dikarya</taxon>
        <taxon>Basidiomycota</taxon>
        <taxon>Agaricomycotina</taxon>
        <taxon>Agaricomycetes</taxon>
        <taxon>Agaricomycetidae</taxon>
        <taxon>Agaricales</taxon>
        <taxon>Marasmiineae</taxon>
        <taxon>Physalacriaceae</taxon>
        <taxon>Desarmillaria</taxon>
    </lineage>
</organism>
<dbReference type="RefSeq" id="XP_060325247.1">
    <property type="nucleotide sequence ID" value="XM_060480377.1"/>
</dbReference>
<accession>A0AA39JN35</accession>